<gene>
    <name evidence="2" type="ORF">BWK72_09715</name>
</gene>
<reference evidence="2 3" key="1">
    <citation type="submission" date="2017-01" db="EMBL/GenBank/DDBJ databases">
        <title>Novel large sulfur bacteria in the metagenomes of groundwater-fed chemosynthetic microbial mats in the Lake Huron basin.</title>
        <authorList>
            <person name="Sharrar A.M."/>
            <person name="Flood B.E."/>
            <person name="Bailey J.V."/>
            <person name="Jones D.S."/>
            <person name="Biddanda B."/>
            <person name="Ruberg S.A."/>
            <person name="Marcus D.N."/>
            <person name="Dick G.J."/>
        </authorList>
    </citation>
    <scope>NUCLEOTIDE SEQUENCE [LARGE SCALE GENOMIC DNA]</scope>
    <source>
        <strain evidence="2">A7</strain>
    </source>
</reference>
<evidence type="ECO:0000256" key="1">
    <source>
        <dbReference type="SAM" id="MobiDB-lite"/>
    </source>
</evidence>
<protein>
    <submittedName>
        <fullName evidence="2">Uncharacterized protein</fullName>
    </submittedName>
</protein>
<sequence length="69" mass="7334">MAATAMRPSVATTTSSSVAAAISGGQQRRADAQRNKHNDGFKVATVHAGSPGEQQIGHYGRYPRALRWP</sequence>
<accession>A0A1W9KU32</accession>
<dbReference type="EMBL" id="MTEI01000005">
    <property type="protein sequence ID" value="OQW88023.1"/>
    <property type="molecule type" value="Genomic_DNA"/>
</dbReference>
<feature type="compositionally biased region" description="Basic and acidic residues" evidence="1">
    <location>
        <begin position="28"/>
        <end position="40"/>
    </location>
</feature>
<comment type="caution">
    <text evidence="2">The sequence shown here is derived from an EMBL/GenBank/DDBJ whole genome shotgun (WGS) entry which is preliminary data.</text>
</comment>
<dbReference type="AlphaFoldDB" id="A0A1W9KU32"/>
<feature type="compositionally biased region" description="Low complexity" evidence="1">
    <location>
        <begin position="9"/>
        <end position="21"/>
    </location>
</feature>
<dbReference type="Proteomes" id="UP000192505">
    <property type="component" value="Unassembled WGS sequence"/>
</dbReference>
<evidence type="ECO:0000313" key="3">
    <source>
        <dbReference type="Proteomes" id="UP000192505"/>
    </source>
</evidence>
<evidence type="ECO:0000313" key="2">
    <source>
        <dbReference type="EMBL" id="OQW88023.1"/>
    </source>
</evidence>
<proteinExistence type="predicted"/>
<feature type="region of interest" description="Disordered" evidence="1">
    <location>
        <begin position="1"/>
        <end position="69"/>
    </location>
</feature>
<organism evidence="2 3">
    <name type="scientific">Rhodoferax ferrireducens</name>
    <dbReference type="NCBI Taxonomy" id="192843"/>
    <lineage>
        <taxon>Bacteria</taxon>
        <taxon>Pseudomonadati</taxon>
        <taxon>Pseudomonadota</taxon>
        <taxon>Betaproteobacteria</taxon>
        <taxon>Burkholderiales</taxon>
        <taxon>Comamonadaceae</taxon>
        <taxon>Rhodoferax</taxon>
    </lineage>
</organism>
<name>A0A1W9KU32_9BURK</name>